<feature type="transmembrane region" description="Helical" evidence="1">
    <location>
        <begin position="114"/>
        <end position="135"/>
    </location>
</feature>
<feature type="transmembrane region" description="Helical" evidence="1">
    <location>
        <begin position="142"/>
        <end position="162"/>
    </location>
</feature>
<dbReference type="Pfam" id="PF13346">
    <property type="entry name" value="ABC2_membrane_5"/>
    <property type="match status" value="1"/>
</dbReference>
<gene>
    <name evidence="2" type="ORF">G4Z02_05890</name>
</gene>
<evidence type="ECO:0000256" key="1">
    <source>
        <dbReference type="SAM" id="Phobius"/>
    </source>
</evidence>
<protein>
    <recommendedName>
        <fullName evidence="4">ABC-2 transporter permease</fullName>
    </recommendedName>
</protein>
<feature type="transmembrane region" description="Helical" evidence="1">
    <location>
        <begin position="12"/>
        <end position="30"/>
    </location>
</feature>
<reference evidence="2 3" key="1">
    <citation type="submission" date="2020-02" db="EMBL/GenBank/DDBJ databases">
        <authorList>
            <person name="Zheng R.K."/>
            <person name="Sun C.M."/>
        </authorList>
    </citation>
    <scope>NUCLEOTIDE SEQUENCE [LARGE SCALE GENOMIC DNA]</scope>
    <source>
        <strain evidence="3">zrk13</strain>
    </source>
</reference>
<feature type="transmembrane region" description="Helical" evidence="1">
    <location>
        <begin position="36"/>
        <end position="57"/>
    </location>
</feature>
<keyword evidence="1" id="KW-0472">Membrane</keyword>
<keyword evidence="3" id="KW-1185">Reference proteome</keyword>
<evidence type="ECO:0000313" key="3">
    <source>
        <dbReference type="Proteomes" id="UP000514720"/>
    </source>
</evidence>
<feature type="transmembrane region" description="Helical" evidence="1">
    <location>
        <begin position="78"/>
        <end position="102"/>
    </location>
</feature>
<organism evidence="2 3">
    <name type="scientific">Candidatus Xianfuyuplasma coldseepsis</name>
    <dbReference type="NCBI Taxonomy" id="2782163"/>
    <lineage>
        <taxon>Bacteria</taxon>
        <taxon>Bacillati</taxon>
        <taxon>Mycoplasmatota</taxon>
        <taxon>Mollicutes</taxon>
        <taxon>Candidatus Izemoplasmatales</taxon>
        <taxon>Candidatus Izemoplasmataceae</taxon>
        <taxon>Candidatus Xianfuyuplasma</taxon>
    </lineage>
</organism>
<dbReference type="AlphaFoldDB" id="A0A7L7KR47"/>
<evidence type="ECO:0008006" key="4">
    <source>
        <dbReference type="Google" id="ProtNLM"/>
    </source>
</evidence>
<name>A0A7L7KR47_9MOLU</name>
<dbReference type="KEGG" id="xcl:G4Z02_05890"/>
<dbReference type="Proteomes" id="UP000514720">
    <property type="component" value="Chromosome"/>
</dbReference>
<evidence type="ECO:0000313" key="2">
    <source>
        <dbReference type="EMBL" id="QMS85300.1"/>
    </source>
</evidence>
<dbReference type="InterPro" id="IPR025699">
    <property type="entry name" value="ABC2_memb-like"/>
</dbReference>
<sequence>MKPLIYKELTLSIHKFFFLLPLLLAALMLIPNWIFMLVFMYFFWISIPQIYSAYLANGDYNFTSVLPIKRDDIVTSKAYALFILEGVHIAFAVIFGILHNILYGQFNLFMDINLAFFGVVILLYGLFNVIFLPAYFKTAHHFGLPTIYAVVATLVYGFIFEYGAIKFQWMRDVFEGTLASQITPFLITTVLGVVISIFAIKRSQHNFADIDL</sequence>
<dbReference type="EMBL" id="CP048914">
    <property type="protein sequence ID" value="QMS85300.1"/>
    <property type="molecule type" value="Genomic_DNA"/>
</dbReference>
<accession>A0A7L7KR47</accession>
<dbReference type="RefSeq" id="WP_258877091.1">
    <property type="nucleotide sequence ID" value="NZ_CP048914.1"/>
</dbReference>
<proteinExistence type="predicted"/>
<keyword evidence="1" id="KW-1133">Transmembrane helix</keyword>
<feature type="transmembrane region" description="Helical" evidence="1">
    <location>
        <begin position="182"/>
        <end position="200"/>
    </location>
</feature>
<keyword evidence="1" id="KW-0812">Transmembrane</keyword>